<dbReference type="AlphaFoldDB" id="A0A3B0UQA5"/>
<name>A0A3B0UQA5_9ZZZZ</name>
<feature type="transmembrane region" description="Helical" evidence="1">
    <location>
        <begin position="113"/>
        <end position="134"/>
    </location>
</feature>
<keyword evidence="1" id="KW-0812">Transmembrane</keyword>
<accession>A0A3B0UQA5</accession>
<reference evidence="2" key="1">
    <citation type="submission" date="2018-06" db="EMBL/GenBank/DDBJ databases">
        <authorList>
            <person name="Zhirakovskaya E."/>
        </authorList>
    </citation>
    <scope>NUCLEOTIDE SEQUENCE</scope>
</reference>
<organism evidence="2">
    <name type="scientific">hydrothermal vent metagenome</name>
    <dbReference type="NCBI Taxonomy" id="652676"/>
    <lineage>
        <taxon>unclassified sequences</taxon>
        <taxon>metagenomes</taxon>
        <taxon>ecological metagenomes</taxon>
    </lineage>
</organism>
<evidence type="ECO:0000313" key="2">
    <source>
        <dbReference type="EMBL" id="VAW33265.1"/>
    </source>
</evidence>
<proteinExistence type="predicted"/>
<evidence type="ECO:0008006" key="3">
    <source>
        <dbReference type="Google" id="ProtNLM"/>
    </source>
</evidence>
<evidence type="ECO:0000256" key="1">
    <source>
        <dbReference type="SAM" id="Phobius"/>
    </source>
</evidence>
<keyword evidence="1" id="KW-0472">Membrane</keyword>
<feature type="non-terminal residue" evidence="2">
    <location>
        <position position="1"/>
    </location>
</feature>
<protein>
    <recommendedName>
        <fullName evidence="3">DUF2029 domain-containing protein</fullName>
    </recommendedName>
</protein>
<keyword evidence="1" id="KW-1133">Transmembrane helix</keyword>
<sequence length="167" mass="18811">GMFVVSWLVQPGWLLEWLNVRGKTEATSITPTLWGLASEIAPQWWVLLGLGFVVLVTAVLGLIIFRNPNLSEKEVLPLVLIASLLTTPYAWVYEHLLLLIPSILIFLAIKQRGLASFVWLLLAFVLPWGTFWLAESRSSDTFTVLVPLLIGLFFYFFIIAKPAKQAQ</sequence>
<gene>
    <name evidence="2" type="ORF">MNBD_CHLOROFLEXI01-2329</name>
</gene>
<feature type="transmembrane region" description="Helical" evidence="1">
    <location>
        <begin position="75"/>
        <end position="93"/>
    </location>
</feature>
<dbReference type="EMBL" id="UOEU01000435">
    <property type="protein sequence ID" value="VAW33265.1"/>
    <property type="molecule type" value="Genomic_DNA"/>
</dbReference>
<feature type="transmembrane region" description="Helical" evidence="1">
    <location>
        <begin position="44"/>
        <end position="63"/>
    </location>
</feature>
<feature type="transmembrane region" description="Helical" evidence="1">
    <location>
        <begin position="141"/>
        <end position="160"/>
    </location>
</feature>